<organism evidence="2 3">
    <name type="scientific">Nocardioides ginsengisoli</name>
    <dbReference type="NCBI Taxonomy" id="363868"/>
    <lineage>
        <taxon>Bacteria</taxon>
        <taxon>Bacillati</taxon>
        <taxon>Actinomycetota</taxon>
        <taxon>Actinomycetes</taxon>
        <taxon>Propionibacteriales</taxon>
        <taxon>Nocardioidaceae</taxon>
        <taxon>Nocardioides</taxon>
    </lineage>
</organism>
<keyword evidence="3" id="KW-1185">Reference proteome</keyword>
<accession>A0ABW3W0G2</accession>
<proteinExistence type="predicted"/>
<evidence type="ECO:0000313" key="3">
    <source>
        <dbReference type="Proteomes" id="UP001597229"/>
    </source>
</evidence>
<dbReference type="RefSeq" id="WP_367917842.1">
    <property type="nucleotide sequence ID" value="NZ_BAABAC010000006.1"/>
</dbReference>
<gene>
    <name evidence="2" type="ORF">ACFQ3F_11065</name>
</gene>
<evidence type="ECO:0000256" key="1">
    <source>
        <dbReference type="SAM" id="MobiDB-lite"/>
    </source>
</evidence>
<reference evidence="3" key="1">
    <citation type="journal article" date="2019" name="Int. J. Syst. Evol. Microbiol.">
        <title>The Global Catalogue of Microorganisms (GCM) 10K type strain sequencing project: providing services to taxonomists for standard genome sequencing and annotation.</title>
        <authorList>
            <consortium name="The Broad Institute Genomics Platform"/>
            <consortium name="The Broad Institute Genome Sequencing Center for Infectious Disease"/>
            <person name="Wu L."/>
            <person name="Ma J."/>
        </authorList>
    </citation>
    <scope>NUCLEOTIDE SEQUENCE [LARGE SCALE GENOMIC DNA]</scope>
    <source>
        <strain evidence="3">CCUG 52478</strain>
    </source>
</reference>
<dbReference type="EMBL" id="JBHTLX010000016">
    <property type="protein sequence ID" value="MFD1248325.1"/>
    <property type="molecule type" value="Genomic_DNA"/>
</dbReference>
<protein>
    <submittedName>
        <fullName evidence="2">Uncharacterized protein</fullName>
    </submittedName>
</protein>
<name>A0ABW3W0G2_9ACTN</name>
<evidence type="ECO:0000313" key="2">
    <source>
        <dbReference type="EMBL" id="MFD1248325.1"/>
    </source>
</evidence>
<comment type="caution">
    <text evidence="2">The sequence shown here is derived from an EMBL/GenBank/DDBJ whole genome shotgun (WGS) entry which is preliminary data.</text>
</comment>
<sequence>MTEVPVPAPTPTGIDAVDRVLDLVAGLDSRPLEEHAGALEEAHAELRRTLDDPPAP</sequence>
<dbReference type="Proteomes" id="UP001597229">
    <property type="component" value="Unassembled WGS sequence"/>
</dbReference>
<feature type="region of interest" description="Disordered" evidence="1">
    <location>
        <begin position="34"/>
        <end position="56"/>
    </location>
</feature>